<reference evidence="6" key="1">
    <citation type="journal article" date="2020" name="Stud. Mycol.">
        <title>101 Dothideomycetes genomes: a test case for predicting lifestyles and emergence of pathogens.</title>
        <authorList>
            <person name="Haridas S."/>
            <person name="Albert R."/>
            <person name="Binder M."/>
            <person name="Bloem J."/>
            <person name="Labutti K."/>
            <person name="Salamov A."/>
            <person name="Andreopoulos B."/>
            <person name="Baker S."/>
            <person name="Barry K."/>
            <person name="Bills G."/>
            <person name="Bluhm B."/>
            <person name="Cannon C."/>
            <person name="Castanera R."/>
            <person name="Culley D."/>
            <person name="Daum C."/>
            <person name="Ezra D."/>
            <person name="Gonzalez J."/>
            <person name="Henrissat B."/>
            <person name="Kuo A."/>
            <person name="Liang C."/>
            <person name="Lipzen A."/>
            <person name="Lutzoni F."/>
            <person name="Magnuson J."/>
            <person name="Mondo S."/>
            <person name="Nolan M."/>
            <person name="Ohm R."/>
            <person name="Pangilinan J."/>
            <person name="Park H.-J."/>
            <person name="Ramirez L."/>
            <person name="Alfaro M."/>
            <person name="Sun H."/>
            <person name="Tritt A."/>
            <person name="Yoshinaga Y."/>
            <person name="Zwiers L.-H."/>
            <person name="Turgeon B."/>
            <person name="Goodwin S."/>
            <person name="Spatafora J."/>
            <person name="Crous P."/>
            <person name="Grigoriev I."/>
        </authorList>
    </citation>
    <scope>NUCLEOTIDE SEQUENCE</scope>
    <source>
        <strain evidence="6">CBS 269.34</strain>
    </source>
</reference>
<evidence type="ECO:0000256" key="1">
    <source>
        <dbReference type="ARBA" id="ARBA00013015"/>
    </source>
</evidence>
<dbReference type="EC" id="3.1.3.67" evidence="1"/>
<dbReference type="Pfam" id="PF00782">
    <property type="entry name" value="DSPc"/>
    <property type="match status" value="1"/>
</dbReference>
<dbReference type="EMBL" id="MU004181">
    <property type="protein sequence ID" value="KAF2502839.1"/>
    <property type="molecule type" value="Genomic_DNA"/>
</dbReference>
<evidence type="ECO:0000256" key="3">
    <source>
        <dbReference type="SAM" id="MobiDB-lite"/>
    </source>
</evidence>
<dbReference type="GO" id="GO:0016314">
    <property type="term" value="F:phosphatidylinositol-3,4,5-trisphosphate 3-phosphatase activity"/>
    <property type="evidence" value="ECO:0007669"/>
    <property type="project" value="UniProtKB-EC"/>
</dbReference>
<feature type="domain" description="Phosphatase tensin-type" evidence="5">
    <location>
        <begin position="12"/>
        <end position="186"/>
    </location>
</feature>
<dbReference type="GO" id="GO:0051896">
    <property type="term" value="P:regulation of phosphatidylinositol 3-kinase/protein kinase B signal transduction"/>
    <property type="evidence" value="ECO:0007669"/>
    <property type="project" value="TreeGrafter"/>
</dbReference>
<feature type="compositionally biased region" description="Low complexity" evidence="3">
    <location>
        <begin position="270"/>
        <end position="282"/>
    </location>
</feature>
<dbReference type="InterPro" id="IPR016130">
    <property type="entry name" value="Tyr_Pase_AS"/>
</dbReference>
<proteinExistence type="predicted"/>
<dbReference type="PROSITE" id="PS00383">
    <property type="entry name" value="TYR_PHOSPHATASE_1"/>
    <property type="match status" value="1"/>
</dbReference>
<feature type="compositionally biased region" description="Polar residues" evidence="3">
    <location>
        <begin position="464"/>
        <end position="481"/>
    </location>
</feature>
<feature type="region of interest" description="Disordered" evidence="3">
    <location>
        <begin position="432"/>
        <end position="595"/>
    </location>
</feature>
<feature type="domain" description="Tyrosine specific protein phosphatases" evidence="4">
    <location>
        <begin position="98"/>
        <end position="158"/>
    </location>
</feature>
<feature type="compositionally biased region" description="Basic and acidic residues" evidence="3">
    <location>
        <begin position="487"/>
        <end position="497"/>
    </location>
</feature>
<dbReference type="GO" id="GO:0005634">
    <property type="term" value="C:nucleus"/>
    <property type="evidence" value="ECO:0007669"/>
    <property type="project" value="TreeGrafter"/>
</dbReference>
<feature type="compositionally biased region" description="Low complexity" evidence="3">
    <location>
        <begin position="529"/>
        <end position="551"/>
    </location>
</feature>
<dbReference type="PROSITE" id="PS51181">
    <property type="entry name" value="PPASE_TENSIN"/>
    <property type="match status" value="1"/>
</dbReference>
<evidence type="ECO:0000259" key="4">
    <source>
        <dbReference type="PROSITE" id="PS50056"/>
    </source>
</evidence>
<dbReference type="InterPro" id="IPR000387">
    <property type="entry name" value="Tyr_Pase_dom"/>
</dbReference>
<dbReference type="GO" id="GO:0005829">
    <property type="term" value="C:cytosol"/>
    <property type="evidence" value="ECO:0007669"/>
    <property type="project" value="TreeGrafter"/>
</dbReference>
<dbReference type="PANTHER" id="PTHR12305">
    <property type="entry name" value="PHOSPHATASE WITH HOMOLOGY TO TENSIN"/>
    <property type="match status" value="1"/>
</dbReference>
<keyword evidence="2" id="KW-0378">Hydrolase</keyword>
<dbReference type="InterPro" id="IPR029021">
    <property type="entry name" value="Prot-tyrosine_phosphatase-like"/>
</dbReference>
<evidence type="ECO:0000259" key="5">
    <source>
        <dbReference type="PROSITE" id="PS51181"/>
    </source>
</evidence>
<evidence type="ECO:0000313" key="7">
    <source>
        <dbReference type="Proteomes" id="UP000799750"/>
    </source>
</evidence>
<dbReference type="CDD" id="cd14497">
    <property type="entry name" value="PTP_PTEN-like"/>
    <property type="match status" value="1"/>
</dbReference>
<protein>
    <recommendedName>
        <fullName evidence="1">phosphatidylinositol-3,4,5-trisphosphate 3-phosphatase</fullName>
        <ecNumber evidence="1">3.1.3.67</ecNumber>
    </recommendedName>
</protein>
<dbReference type="Proteomes" id="UP000799750">
    <property type="component" value="Unassembled WGS sequence"/>
</dbReference>
<gene>
    <name evidence="6" type="ORF">BU16DRAFT_554871</name>
</gene>
<dbReference type="InterPro" id="IPR029023">
    <property type="entry name" value="Tensin_phosphatase"/>
</dbReference>
<dbReference type="GO" id="GO:0004725">
    <property type="term" value="F:protein tyrosine phosphatase activity"/>
    <property type="evidence" value="ECO:0007669"/>
    <property type="project" value="TreeGrafter"/>
</dbReference>
<evidence type="ECO:0000313" key="6">
    <source>
        <dbReference type="EMBL" id="KAF2502839.1"/>
    </source>
</evidence>
<name>A0A6A6RDS5_9PEZI</name>
<dbReference type="PROSITE" id="PS50056">
    <property type="entry name" value="TYR_PHOSPHATASE_2"/>
    <property type="match status" value="1"/>
</dbReference>
<dbReference type="InterPro" id="IPR000340">
    <property type="entry name" value="Dual-sp_phosphatase_cat-dom"/>
</dbReference>
<feature type="region of interest" description="Disordered" evidence="3">
    <location>
        <begin position="255"/>
        <end position="322"/>
    </location>
</feature>
<keyword evidence="7" id="KW-1185">Reference proteome</keyword>
<dbReference type="Gene3D" id="3.90.190.10">
    <property type="entry name" value="Protein tyrosine phosphatase superfamily"/>
    <property type="match status" value="1"/>
</dbReference>
<organism evidence="6 7">
    <name type="scientific">Lophium mytilinum</name>
    <dbReference type="NCBI Taxonomy" id="390894"/>
    <lineage>
        <taxon>Eukaryota</taxon>
        <taxon>Fungi</taxon>
        <taxon>Dikarya</taxon>
        <taxon>Ascomycota</taxon>
        <taxon>Pezizomycotina</taxon>
        <taxon>Dothideomycetes</taxon>
        <taxon>Pleosporomycetidae</taxon>
        <taxon>Mytilinidiales</taxon>
        <taxon>Mytilinidiaceae</taxon>
        <taxon>Lophium</taxon>
    </lineage>
</organism>
<feature type="compositionally biased region" description="Basic and acidic residues" evidence="3">
    <location>
        <begin position="258"/>
        <end position="269"/>
    </location>
</feature>
<feature type="compositionally biased region" description="Basic and acidic residues" evidence="3">
    <location>
        <begin position="443"/>
        <end position="462"/>
    </location>
</feature>
<dbReference type="GO" id="GO:0043491">
    <property type="term" value="P:phosphatidylinositol 3-kinase/protein kinase B signal transduction"/>
    <property type="evidence" value="ECO:0007669"/>
    <property type="project" value="TreeGrafter"/>
</dbReference>
<sequence>MASLLRQIVAGPRARHPEAGLDLCYVTDKIIATSGPSGTYPQRAYRNPLDALVKFLDYKHKDNWAIWEFRAEGTGYPDSEVYGRVYHYPFPDHHPPPFALIPHIMASMRNWLHANDDRVVVVHCKAGKGRSGTASCSYLISEDGWKVEDALARFTERRMRPGFGAGVSIPSQLRWIRYVDRWAKHGKVYVERQVEVLEVHVWGLRDGVKISVEGFVDEGKTIKKFHTFSGQERELVRGEIEPSAGLASVVAEVMGKGNGKDKKEKEKKSSSSSALAEGSQKSNVQALRGAQTFPAGLDGQSSSSEDEKGAPQEEDETTNGGDVIFRPTKRVVLPTNDMNIDVERRNKAAYGLTMVTSVAHVWFNAFFEGNGCENGGKPDDSGVFEIHWDKMDGIKGSSRKGTRAFDRFAVVWKALPEEEQPPVVIHEPKEGEEVKQAAPADWHGQKSTDPSEGRDLGLRKETPIGSSSDVSTTSNVKSQAGTIGAHDGQDDVHEGLRAHGPNGEENIEEPSSAESASTPGPLPLSKDLPQPAATPAGSSAPASAVPSVQSPETTAEPSMGITGVSTGDLPDGKPESELKTPSGHSLGHLGLRSKD</sequence>
<dbReference type="GO" id="GO:0046856">
    <property type="term" value="P:phosphatidylinositol dephosphorylation"/>
    <property type="evidence" value="ECO:0007669"/>
    <property type="project" value="TreeGrafter"/>
</dbReference>
<dbReference type="GO" id="GO:0005886">
    <property type="term" value="C:plasma membrane"/>
    <property type="evidence" value="ECO:0007669"/>
    <property type="project" value="TreeGrafter"/>
</dbReference>
<dbReference type="SUPFAM" id="SSF52799">
    <property type="entry name" value="(Phosphotyrosine protein) phosphatases II"/>
    <property type="match status" value="1"/>
</dbReference>
<accession>A0A6A6RDS5</accession>
<dbReference type="AlphaFoldDB" id="A0A6A6RDS5"/>
<dbReference type="OrthoDB" id="16692at2759"/>
<dbReference type="InterPro" id="IPR051281">
    <property type="entry name" value="Dual-spec_lipid-protein_phosph"/>
</dbReference>
<dbReference type="PANTHER" id="PTHR12305:SF81">
    <property type="entry name" value="PHOSPHATIDYLINOSITOL 3,4,5-TRISPHOSPHATE 3-PHOSPHATASE AND DUAL-SPECIFICITY PROTEIN PHOSPHATASE PTEN"/>
    <property type="match status" value="1"/>
</dbReference>
<evidence type="ECO:0000256" key="2">
    <source>
        <dbReference type="ARBA" id="ARBA00022801"/>
    </source>
</evidence>
<dbReference type="GO" id="GO:0042995">
    <property type="term" value="C:cell projection"/>
    <property type="evidence" value="ECO:0007669"/>
    <property type="project" value="TreeGrafter"/>
</dbReference>